<organism evidence="1">
    <name type="scientific">marine metagenome</name>
    <dbReference type="NCBI Taxonomy" id="408172"/>
    <lineage>
        <taxon>unclassified sequences</taxon>
        <taxon>metagenomes</taxon>
        <taxon>ecological metagenomes</taxon>
    </lineage>
</organism>
<dbReference type="AlphaFoldDB" id="A0A382AXM3"/>
<evidence type="ECO:0000313" key="1">
    <source>
        <dbReference type="EMBL" id="SVB06071.1"/>
    </source>
</evidence>
<sequence>MLKKHLLEKVKEILETRKAEFVANLKAAELLKEV</sequence>
<proteinExistence type="predicted"/>
<dbReference type="EMBL" id="UINC01027208">
    <property type="protein sequence ID" value="SVB06071.1"/>
    <property type="molecule type" value="Genomic_DNA"/>
</dbReference>
<protein>
    <submittedName>
        <fullName evidence="1">Uncharacterized protein</fullName>
    </submittedName>
</protein>
<accession>A0A382AXM3</accession>
<gene>
    <name evidence="1" type="ORF">METZ01_LOCUS158925</name>
</gene>
<name>A0A382AXM3_9ZZZZ</name>
<reference evidence="1" key="1">
    <citation type="submission" date="2018-05" db="EMBL/GenBank/DDBJ databases">
        <authorList>
            <person name="Lanie J.A."/>
            <person name="Ng W.-L."/>
            <person name="Kazmierczak K.M."/>
            <person name="Andrzejewski T.M."/>
            <person name="Davidsen T.M."/>
            <person name="Wayne K.J."/>
            <person name="Tettelin H."/>
            <person name="Glass J.I."/>
            <person name="Rusch D."/>
            <person name="Podicherti R."/>
            <person name="Tsui H.-C.T."/>
            <person name="Winkler M.E."/>
        </authorList>
    </citation>
    <scope>NUCLEOTIDE SEQUENCE</scope>
</reference>